<dbReference type="PANTHER" id="PTHR21595:SF1">
    <property type="entry name" value="CALMODULIN-REGULATED SPECTRIN-ASSOCIATED PROTEIN 2"/>
    <property type="match status" value="1"/>
</dbReference>
<feature type="compositionally biased region" description="Low complexity" evidence="8">
    <location>
        <begin position="1276"/>
        <end position="1289"/>
    </location>
</feature>
<dbReference type="GO" id="GO:0007026">
    <property type="term" value="P:negative regulation of microtubule depolymerization"/>
    <property type="evidence" value="ECO:0007669"/>
    <property type="project" value="TreeGrafter"/>
</dbReference>
<proteinExistence type="inferred from homology"/>
<feature type="region of interest" description="Disordered" evidence="8">
    <location>
        <begin position="467"/>
        <end position="526"/>
    </location>
</feature>
<dbReference type="SUPFAM" id="SSF50346">
    <property type="entry name" value="PRC-barrel domain"/>
    <property type="match status" value="1"/>
</dbReference>
<feature type="compositionally biased region" description="Basic and acidic residues" evidence="8">
    <location>
        <begin position="1171"/>
        <end position="1238"/>
    </location>
</feature>
<dbReference type="Pfam" id="PF17095">
    <property type="entry name" value="CAMSAP_CC1"/>
    <property type="match status" value="1"/>
</dbReference>
<feature type="region of interest" description="Disordered" evidence="8">
    <location>
        <begin position="1012"/>
        <end position="1138"/>
    </location>
</feature>
<protein>
    <submittedName>
        <fullName evidence="11">Calmodulin regulated spectrin associated protein family member 2</fullName>
    </submittedName>
</protein>
<dbReference type="PROSITE" id="PS51508">
    <property type="entry name" value="CKK"/>
    <property type="match status" value="1"/>
</dbReference>
<evidence type="ECO:0000313" key="12">
    <source>
        <dbReference type="Proteomes" id="UP000265120"/>
    </source>
</evidence>
<dbReference type="PROSITE" id="PS50021">
    <property type="entry name" value="CH"/>
    <property type="match status" value="1"/>
</dbReference>
<feature type="compositionally biased region" description="Low complexity" evidence="8">
    <location>
        <begin position="819"/>
        <end position="835"/>
    </location>
</feature>
<dbReference type="InterPro" id="IPR036872">
    <property type="entry name" value="CH_dom_sf"/>
</dbReference>
<evidence type="ECO:0000256" key="5">
    <source>
        <dbReference type="ARBA" id="ARBA00023212"/>
    </source>
</evidence>
<feature type="compositionally biased region" description="Basic and acidic residues" evidence="8">
    <location>
        <begin position="654"/>
        <end position="668"/>
    </location>
</feature>
<dbReference type="GO" id="GO:0031122">
    <property type="term" value="P:cytoplasmic microtubule organization"/>
    <property type="evidence" value="ECO:0007669"/>
    <property type="project" value="TreeGrafter"/>
</dbReference>
<dbReference type="KEGG" id="csem:103395976"/>
<feature type="region of interest" description="Disordered" evidence="8">
    <location>
        <begin position="814"/>
        <end position="861"/>
    </location>
</feature>
<organism evidence="11 12">
    <name type="scientific">Cynoglossus semilaevis</name>
    <name type="common">Tongue sole</name>
    <dbReference type="NCBI Taxonomy" id="244447"/>
    <lineage>
        <taxon>Eukaryota</taxon>
        <taxon>Metazoa</taxon>
        <taxon>Chordata</taxon>
        <taxon>Craniata</taxon>
        <taxon>Vertebrata</taxon>
        <taxon>Euteleostomi</taxon>
        <taxon>Actinopterygii</taxon>
        <taxon>Neopterygii</taxon>
        <taxon>Teleostei</taxon>
        <taxon>Neoteleostei</taxon>
        <taxon>Acanthomorphata</taxon>
        <taxon>Carangaria</taxon>
        <taxon>Pleuronectiformes</taxon>
        <taxon>Pleuronectoidei</taxon>
        <taxon>Cynoglossidae</taxon>
        <taxon>Cynoglossinae</taxon>
        <taxon>Cynoglossus</taxon>
    </lineage>
</organism>
<keyword evidence="5" id="KW-0206">Cytoskeleton</keyword>
<dbReference type="Pfam" id="PF11971">
    <property type="entry name" value="CAMSAP_CH"/>
    <property type="match status" value="1"/>
</dbReference>
<dbReference type="InterPro" id="IPR038209">
    <property type="entry name" value="CKK_dom_sf"/>
</dbReference>
<feature type="region of interest" description="Disordered" evidence="8">
    <location>
        <begin position="711"/>
        <end position="757"/>
    </location>
</feature>
<feature type="compositionally biased region" description="Basic residues" evidence="8">
    <location>
        <begin position="1243"/>
        <end position="1252"/>
    </location>
</feature>
<dbReference type="Pfam" id="PF25532">
    <property type="entry name" value="CH_CAMSAP2_N"/>
    <property type="match status" value="1"/>
</dbReference>
<evidence type="ECO:0000256" key="7">
    <source>
        <dbReference type="SAM" id="Coils"/>
    </source>
</evidence>
<dbReference type="Pfam" id="PF08683">
    <property type="entry name" value="CAMSAP_CKK"/>
    <property type="match status" value="1"/>
</dbReference>
<dbReference type="GeneID" id="103395976"/>
<dbReference type="InterPro" id="IPR011033">
    <property type="entry name" value="PRC_barrel-like_sf"/>
</dbReference>
<feature type="domain" description="Calponin-homology (CH)" evidence="9">
    <location>
        <begin position="220"/>
        <end position="332"/>
    </location>
</feature>
<dbReference type="FunFam" id="3.10.20.360:FF:000001">
    <property type="entry name" value="Calmodulin-regulated spectrin-associated protein 3 isoform 2"/>
    <property type="match status" value="1"/>
</dbReference>
<evidence type="ECO:0000259" key="10">
    <source>
        <dbReference type="PROSITE" id="PS51508"/>
    </source>
</evidence>
<reference evidence="11" key="3">
    <citation type="submission" date="2025-09" db="UniProtKB">
        <authorList>
            <consortium name="Ensembl"/>
        </authorList>
    </citation>
    <scope>IDENTIFICATION</scope>
</reference>
<feature type="compositionally biased region" description="Basic and acidic residues" evidence="8">
    <location>
        <begin position="1050"/>
        <end position="1080"/>
    </location>
</feature>
<accession>A0A3P8WFG2</accession>
<feature type="compositionally biased region" description="Basic and acidic residues" evidence="8">
    <location>
        <begin position="1318"/>
        <end position="1327"/>
    </location>
</feature>
<reference evidence="11 12" key="1">
    <citation type="journal article" date="2014" name="Nat. Genet.">
        <title>Whole-genome sequence of a flatfish provides insights into ZW sex chromosome evolution and adaptation to a benthic lifestyle.</title>
        <authorList>
            <person name="Chen S."/>
            <person name="Zhang G."/>
            <person name="Shao C."/>
            <person name="Huang Q."/>
            <person name="Liu G."/>
            <person name="Zhang P."/>
            <person name="Song W."/>
            <person name="An N."/>
            <person name="Chalopin D."/>
            <person name="Volff J.N."/>
            <person name="Hong Y."/>
            <person name="Li Q."/>
            <person name="Sha Z."/>
            <person name="Zhou H."/>
            <person name="Xie M."/>
            <person name="Yu Q."/>
            <person name="Liu Y."/>
            <person name="Xiang H."/>
            <person name="Wang N."/>
            <person name="Wu K."/>
            <person name="Yang C."/>
            <person name="Zhou Q."/>
            <person name="Liao X."/>
            <person name="Yang L."/>
            <person name="Hu Q."/>
            <person name="Zhang J."/>
            <person name="Meng L."/>
            <person name="Jin L."/>
            <person name="Tian Y."/>
            <person name="Lian J."/>
            <person name="Yang J."/>
            <person name="Miao G."/>
            <person name="Liu S."/>
            <person name="Liang Z."/>
            <person name="Yan F."/>
            <person name="Li Y."/>
            <person name="Sun B."/>
            <person name="Zhang H."/>
            <person name="Zhang J."/>
            <person name="Zhu Y."/>
            <person name="Du M."/>
            <person name="Zhao Y."/>
            <person name="Schartl M."/>
            <person name="Tang Q."/>
            <person name="Wang J."/>
        </authorList>
    </citation>
    <scope>NUCLEOTIDE SEQUENCE</scope>
</reference>
<dbReference type="OrthoDB" id="2125658at2759"/>
<name>A0A3P8WFG2_CYNSE</name>
<evidence type="ECO:0000256" key="8">
    <source>
        <dbReference type="SAM" id="MobiDB-lite"/>
    </source>
</evidence>
<dbReference type="SUPFAM" id="SSF47576">
    <property type="entry name" value="Calponin-homology domain, CH-domain"/>
    <property type="match status" value="1"/>
</dbReference>
<feature type="compositionally biased region" description="Low complexity" evidence="8">
    <location>
        <begin position="1350"/>
        <end position="1359"/>
    </location>
</feature>
<dbReference type="InterPro" id="IPR001715">
    <property type="entry name" value="CH_dom"/>
</dbReference>
<dbReference type="InParanoid" id="A0A3P8WFG2"/>
<sequence>MGDHAAEGGGMRRTFIVPAIKSFDHYDFTRAKISCSLTWLVAKAFGSDAVPEELAEPFYRDQYNQEHLKPPVACLLQSAELYCRAGSLILRSDAVKPLLGHNAVIQALAQKGLYVTDQDRLVTERDLTSSPINMSSHLALIDMLMMAYTVEMVSVERVMSCIDRCTSAETSHMDGHIQELPYDTEDAITTWINKVNEHLRDILLEEQKLRDASLQDSNGATHKARYRREYNQQRNAPSLPMVDNLLKDNTDGCALTALLHFYCPQAVRLEDICLKETMSLADSLYNLQLVQEFCRNNLNHCCHFSLEDMLYAHASIKSNYLVFMAELFWWFEVVKPSFVQPRVFNPNVCEPVSLKNMAPVSSPVKPSFAERAESPENICVDGNMKRSTSMSFVDGCVGTWPKENRSTSRGISFEIPLDGDAAVPPCETPSLRGMTRSASSDGLGFRAQHASRGGMKRHLSLMPVSVNGQSRHIPEEEEDFNSRKPLSRTNTFSVKNQRRFSNGVLPDSNHSSDHHHTNNISPSTPPSIEEALKIIHDTERTHASLGVGEEDNGFFLHGAEPSYPPGDRGQRDNPGCAKARVNDQDPNSLSTDELDTGINVRTEDIQSLDEDSSSLRDYSDIDPDCETMTRSCPLPEQTERLRNGEGARQPVVDSTHESKRTEGEEQRRPGSSSAPVLHRSHTIGSTSPSVGSGGGMVRMTSFAEQKFRKLEGRSSGGTTPECPDLPYAQQENASPQISTPPLPITSPSPVTPLPRDPSHLLASEMIQLRMKLEEKRRAIEAQKKKVEAAFTRHRQKMGRTAFLNVVRRKGVVAPLSSPSGGADRLSSDSSSQASLDRAERCKPDGAAPKSPVEDVGGVTPGEVDLADYTRSIERLNTSLGFLQTEMQRLAQQQERIMAMKEQQHQAWVIPPPAPSPHRQLRELRSSSVAGRGSVGSLSPNLSSSGSPCPVNRSPAGIKRRPASFHARTPRNPRPNDLKVMPLNRMINTPTSVDSLPRLRRFTTSQSQLSSYDYLDHDIGSKERKDSISKENTNEKDETTAKEITGTPRHPAKDTAKDKRGEKQEERREGDEAQSKTDVKQARNSLGFNKKPELHQPISEAQGVSGRRVKGASQNGRDLVEIPLSGLKPTEGDAEEKNLDEDQKMCCGFFFKDDVKAEEEMAAKKAALLEKRQRREKEAQEKKQQQELDAEQKKEAARLKEEEEQQKKNEEKDRRDYIKNEYLRRKQLKLMDDMDEVIKPRSGSLKKKPRPKSIHRDVADLSTPRVGTAGARPRGFSVSSVSLASLNLADNSRDQPDNRKNNRGNKIVSAQTPFFLSSPKERKGRPDSAEGFSSCPSAGSRNGEKDWENDSTSSSTPSNTEYTGPKLYKEPSAKSNKHIIQNALAHCCLAGKVNEGQKNKILDEMEKSEANIFLVLFRDAGCQFRSVYTYCPETEEITRLAGIGPKSITSKMIEGLYKYNSDRKQFSLIPAKTMSASVDAITIGSHLWQAKKQGTPKKLNPK</sequence>
<dbReference type="GeneTree" id="ENSGT00950000182975"/>
<evidence type="ECO:0000313" key="11">
    <source>
        <dbReference type="Ensembl" id="ENSCSEP00000023335.1"/>
    </source>
</evidence>
<feature type="coiled-coil region" evidence="7">
    <location>
        <begin position="762"/>
        <end position="792"/>
    </location>
</feature>
<dbReference type="RefSeq" id="XP_008332073.1">
    <property type="nucleotide sequence ID" value="XM_008333851.2"/>
</dbReference>
<dbReference type="Proteomes" id="UP000265120">
    <property type="component" value="Chromosome 20"/>
</dbReference>
<evidence type="ECO:0000256" key="1">
    <source>
        <dbReference type="ARBA" id="ARBA00004245"/>
    </source>
</evidence>
<dbReference type="InterPro" id="IPR031372">
    <property type="entry name" value="CAMSAP_CC1"/>
</dbReference>
<reference evidence="11" key="2">
    <citation type="submission" date="2025-08" db="UniProtKB">
        <authorList>
            <consortium name="Ensembl"/>
        </authorList>
    </citation>
    <scope>IDENTIFICATION</scope>
</reference>
<comment type="subcellular location">
    <subcellularLocation>
        <location evidence="1">Cytoplasm</location>
        <location evidence="1">Cytoskeleton</location>
    </subcellularLocation>
</comment>
<dbReference type="GO" id="GO:0031175">
    <property type="term" value="P:neuron projection development"/>
    <property type="evidence" value="ECO:0007669"/>
    <property type="project" value="InterPro"/>
</dbReference>
<dbReference type="Gene3D" id="3.10.20.360">
    <property type="entry name" value="CKK domain"/>
    <property type="match status" value="1"/>
</dbReference>
<evidence type="ECO:0000256" key="3">
    <source>
        <dbReference type="ARBA" id="ARBA00022701"/>
    </source>
</evidence>
<keyword evidence="12" id="KW-1185">Reference proteome</keyword>
<evidence type="ECO:0000259" key="9">
    <source>
        <dbReference type="PROSITE" id="PS50021"/>
    </source>
</evidence>
<dbReference type="InterPro" id="IPR014797">
    <property type="entry name" value="CKK_CAMSAP"/>
</dbReference>
<feature type="compositionally biased region" description="Basic residues" evidence="8">
    <location>
        <begin position="957"/>
        <end position="970"/>
    </location>
</feature>
<feature type="region of interest" description="Disordered" evidence="8">
    <location>
        <begin position="1171"/>
        <end position="1369"/>
    </location>
</feature>
<dbReference type="GO" id="GO:0005516">
    <property type="term" value="F:calmodulin binding"/>
    <property type="evidence" value="ECO:0007669"/>
    <property type="project" value="InterPro"/>
</dbReference>
<comment type="domain">
    <text evidence="6">The CKK domain binds microtubules.</text>
</comment>
<dbReference type="Ensembl" id="ENSCSET00000023642.1">
    <property type="protein sequence ID" value="ENSCSEP00000023335.1"/>
    <property type="gene ID" value="ENSCSEG00000014885.1"/>
</dbReference>
<evidence type="ECO:0000256" key="2">
    <source>
        <dbReference type="ARBA" id="ARBA00022490"/>
    </source>
</evidence>
<feature type="domain" description="CKK" evidence="10">
    <location>
        <begin position="1363"/>
        <end position="1497"/>
    </location>
</feature>
<feature type="compositionally biased region" description="Basic and acidic residues" evidence="8">
    <location>
        <begin position="1290"/>
        <end position="1299"/>
    </location>
</feature>
<evidence type="ECO:0000256" key="4">
    <source>
        <dbReference type="ARBA" id="ARBA00023054"/>
    </source>
</evidence>
<feature type="region of interest" description="Disordered" evidence="8">
    <location>
        <begin position="924"/>
        <end position="982"/>
    </location>
</feature>
<dbReference type="InterPro" id="IPR032940">
    <property type="entry name" value="CAMSAP"/>
</dbReference>
<keyword evidence="2" id="KW-0963">Cytoplasm</keyword>
<feature type="compositionally biased region" description="Basic and acidic residues" evidence="8">
    <location>
        <begin position="1013"/>
        <end position="1040"/>
    </location>
</feature>
<comment type="similarity">
    <text evidence="6">Belongs to the CAMSAP1 family.</text>
</comment>
<dbReference type="GO" id="GO:0051011">
    <property type="term" value="F:microtubule minus-end binding"/>
    <property type="evidence" value="ECO:0007669"/>
    <property type="project" value="TreeGrafter"/>
</dbReference>
<dbReference type="SMART" id="SM01051">
    <property type="entry name" value="CAMSAP_CKK"/>
    <property type="match status" value="1"/>
</dbReference>
<keyword evidence="3 6" id="KW-0493">Microtubule</keyword>
<feature type="region of interest" description="Disordered" evidence="8">
    <location>
        <begin position="549"/>
        <end position="696"/>
    </location>
</feature>
<evidence type="ECO:0000256" key="6">
    <source>
        <dbReference type="PROSITE-ProRule" id="PRU00841"/>
    </source>
</evidence>
<dbReference type="PANTHER" id="PTHR21595">
    <property type="entry name" value="PATRONIN"/>
    <property type="match status" value="1"/>
</dbReference>
<feature type="coiled-coil region" evidence="7">
    <location>
        <begin position="872"/>
        <end position="902"/>
    </location>
</feature>
<feature type="compositionally biased region" description="Pro residues" evidence="8">
    <location>
        <begin position="738"/>
        <end position="755"/>
    </location>
</feature>
<keyword evidence="4 7" id="KW-0175">Coiled coil</keyword>
<dbReference type="OMA" id="NDRDQPD"/>
<dbReference type="InterPro" id="IPR022613">
    <property type="entry name" value="CH_CAMSAP_2"/>
</dbReference>
<feature type="compositionally biased region" description="Low complexity" evidence="8">
    <location>
        <begin position="925"/>
        <end position="947"/>
    </location>
</feature>
<dbReference type="GO" id="GO:0036449">
    <property type="term" value="C:microtubule minus-end"/>
    <property type="evidence" value="ECO:0007669"/>
    <property type="project" value="TreeGrafter"/>
</dbReference>
<dbReference type="GO" id="GO:0030507">
    <property type="term" value="F:spectrin binding"/>
    <property type="evidence" value="ECO:0007669"/>
    <property type="project" value="InterPro"/>
</dbReference>
<dbReference type="InterPro" id="IPR058042">
    <property type="entry name" value="CAMSAP_N"/>
</dbReference>